<evidence type="ECO:0000313" key="3">
    <source>
        <dbReference type="EMBL" id="KAK4642253.1"/>
    </source>
</evidence>
<name>A0ABR0FFP1_9PEZI</name>
<feature type="transmembrane region" description="Helical" evidence="2">
    <location>
        <begin position="162"/>
        <end position="183"/>
    </location>
</feature>
<feature type="transmembrane region" description="Helical" evidence="2">
    <location>
        <begin position="136"/>
        <end position="156"/>
    </location>
</feature>
<comment type="caution">
    <text evidence="3">The sequence shown here is derived from an EMBL/GenBank/DDBJ whole genome shotgun (WGS) entry which is preliminary data.</text>
</comment>
<evidence type="ECO:0008006" key="5">
    <source>
        <dbReference type="Google" id="ProtNLM"/>
    </source>
</evidence>
<protein>
    <recommendedName>
        <fullName evidence="5">SMODS and SLOG-associating 2TM effector domain-containing protein</fullName>
    </recommendedName>
</protein>
<organism evidence="3 4">
    <name type="scientific">Podospora bellae-mahoneyi</name>
    <dbReference type="NCBI Taxonomy" id="2093777"/>
    <lineage>
        <taxon>Eukaryota</taxon>
        <taxon>Fungi</taxon>
        <taxon>Dikarya</taxon>
        <taxon>Ascomycota</taxon>
        <taxon>Pezizomycotina</taxon>
        <taxon>Sordariomycetes</taxon>
        <taxon>Sordariomycetidae</taxon>
        <taxon>Sordariales</taxon>
        <taxon>Podosporaceae</taxon>
        <taxon>Podospora</taxon>
    </lineage>
</organism>
<keyword evidence="2" id="KW-0472">Membrane</keyword>
<evidence type="ECO:0000256" key="1">
    <source>
        <dbReference type="SAM" id="MobiDB-lite"/>
    </source>
</evidence>
<dbReference type="EMBL" id="JAFFGZ010000007">
    <property type="protein sequence ID" value="KAK4642253.1"/>
    <property type="molecule type" value="Genomic_DNA"/>
</dbReference>
<sequence>MESDSHVEVVERSWLLSGQENPALPSQQGGTTGQPESIGVTPTGRMIWLNFDAHRHSAEHYMKRYYEHHSRLDLNQPITDLEAALDAAVPGSEHSEHLFGLKVCLDKVIHDVYLMEELLTYVQEVRKETDRPKQSGIPGVAAAGSLATIIASAALLPVKIATWVALSSVGVAVSTVMVGWAIWPRDINRHYETLQDQIQAFRLAVERFDQAEINKQQQRVLRGNTYAHLRSDLMFHWPNNDNVYT</sequence>
<evidence type="ECO:0000256" key="2">
    <source>
        <dbReference type="SAM" id="Phobius"/>
    </source>
</evidence>
<keyword evidence="4" id="KW-1185">Reference proteome</keyword>
<dbReference type="GeneID" id="87892183"/>
<evidence type="ECO:0000313" key="4">
    <source>
        <dbReference type="Proteomes" id="UP001322138"/>
    </source>
</evidence>
<feature type="compositionally biased region" description="Polar residues" evidence="1">
    <location>
        <begin position="18"/>
        <end position="35"/>
    </location>
</feature>
<reference evidence="3 4" key="1">
    <citation type="journal article" date="2023" name="bioRxiv">
        <title>High-quality genome assemblies of four members of thePodospora anserinaspecies complex.</title>
        <authorList>
            <person name="Ament-Velasquez S.L."/>
            <person name="Vogan A.A."/>
            <person name="Wallerman O."/>
            <person name="Hartmann F."/>
            <person name="Gautier V."/>
            <person name="Silar P."/>
            <person name="Giraud T."/>
            <person name="Johannesson H."/>
        </authorList>
    </citation>
    <scope>NUCLEOTIDE SEQUENCE [LARGE SCALE GENOMIC DNA]</scope>
    <source>
        <strain evidence="3 4">CBS 112042</strain>
    </source>
</reference>
<keyword evidence="2" id="KW-0812">Transmembrane</keyword>
<feature type="region of interest" description="Disordered" evidence="1">
    <location>
        <begin position="18"/>
        <end position="38"/>
    </location>
</feature>
<proteinExistence type="predicted"/>
<keyword evidence="2" id="KW-1133">Transmembrane helix</keyword>
<dbReference type="Proteomes" id="UP001322138">
    <property type="component" value="Unassembled WGS sequence"/>
</dbReference>
<accession>A0ABR0FFP1</accession>
<dbReference type="RefSeq" id="XP_062731229.1">
    <property type="nucleotide sequence ID" value="XM_062872866.1"/>
</dbReference>
<gene>
    <name evidence="3" type="ORF">QC761_0082610</name>
</gene>